<dbReference type="Proteomes" id="UP000623307">
    <property type="component" value="Chromosome 2"/>
</dbReference>
<keyword evidence="7" id="KW-1185">Reference proteome</keyword>
<evidence type="ECO:0000313" key="4">
    <source>
        <dbReference type="EMBL" id="SPC06571.1"/>
    </source>
</evidence>
<dbReference type="EMBL" id="OGUS01000066">
    <property type="protein sequence ID" value="SPC06571.1"/>
    <property type="molecule type" value="Genomic_DNA"/>
</dbReference>
<evidence type="ECO:0000256" key="1">
    <source>
        <dbReference type="ARBA" id="ARBA00006987"/>
    </source>
</evidence>
<dbReference type="OrthoDB" id="8678477at2"/>
<sequence length="329" mass="34725">MNVAKRRFFTQCALGAALLLGNGAVAWAQPYPSKPVTIVVAYPPGGEVDVLARLIAEKLSARLHQPVIVENRNGAAGTIGSAYVAKAPPDGYTLLAAPNTLLTAPLVLKPGSGAKYDPLKDFTPIVQLCNQSLFVVVNKGVNVKRMPELIAKVKKGEVTTFASPGNGSPMHILGELLNKSAGVKLTQVPYRGTAPALADVLGGQVPMMFSTLQAVAQYMPSGSLVPLAVADTKRSPFASSVPTLAESGLKNAEMGTWQGLLGPRGMPSDLVLTINRHVNEVLRMPEVVDRMGTLAMTPVGGEPGSFAKTLASNFERYKSLVEEFAIQPD</sequence>
<evidence type="ECO:0000313" key="5">
    <source>
        <dbReference type="EMBL" id="SPC12448.1"/>
    </source>
</evidence>
<proteinExistence type="inferred from homology"/>
<accession>A0A375FN79</accession>
<dbReference type="EMBL" id="CP069812">
    <property type="protein sequence ID" value="QRQ95832.1"/>
    <property type="molecule type" value="Genomic_DNA"/>
</dbReference>
<dbReference type="EMBL" id="OGUS01000115">
    <property type="protein sequence ID" value="SPC12448.1"/>
    <property type="molecule type" value="Genomic_DNA"/>
</dbReference>
<keyword evidence="2" id="KW-0732">Signal</keyword>
<dbReference type="Gene3D" id="3.40.190.10">
    <property type="entry name" value="Periplasmic binding protein-like II"/>
    <property type="match status" value="1"/>
</dbReference>
<dbReference type="GeneID" id="303491991"/>
<dbReference type="InterPro" id="IPR005064">
    <property type="entry name" value="BUG"/>
</dbReference>
<feature type="signal peptide" evidence="2">
    <location>
        <begin position="1"/>
        <end position="28"/>
    </location>
</feature>
<reference evidence="3 7" key="3">
    <citation type="submission" date="2021-02" db="EMBL/GenBank/DDBJ databases">
        <title>Complete Genome Sequence of Cupriavidus oxalaticus Strain Ox1, a Soil Oxalate-Degrading Species.</title>
        <authorList>
            <person name="Palmieri F."/>
            <person name="Udriet P."/>
            <person name="Deuasquier M."/>
            <person name="Beaudoing E."/>
            <person name="Johnson S.L."/>
            <person name="Davenport K.W."/>
            <person name="Chain P.S."/>
            <person name="Bindschedler S."/>
            <person name="Junier P."/>
        </authorList>
    </citation>
    <scope>NUCLEOTIDE SEQUENCE [LARGE SCALE GENOMIC DNA]</scope>
    <source>
        <strain evidence="3 7">Ox1</strain>
    </source>
</reference>
<protein>
    <submittedName>
        <fullName evidence="4">ABC transporter substrate-binding protein</fullName>
    </submittedName>
    <submittedName>
        <fullName evidence="3">Tripartite tricarboxylate transporter substrate binding protein</fullName>
    </submittedName>
</protein>
<dbReference type="CDD" id="cd07012">
    <property type="entry name" value="PBP2_Bug_TTT"/>
    <property type="match status" value="1"/>
</dbReference>
<name>A0A375FN79_9BURK</name>
<gene>
    <name evidence="5" type="ORF">CO2235_150103</name>
    <name evidence="4" type="ORF">CO2235_U600016</name>
    <name evidence="3" type="ORF">JTE92_20775</name>
</gene>
<dbReference type="SUPFAM" id="SSF53850">
    <property type="entry name" value="Periplasmic binding protein-like II"/>
    <property type="match status" value="1"/>
</dbReference>
<evidence type="ECO:0000256" key="2">
    <source>
        <dbReference type="SAM" id="SignalP"/>
    </source>
</evidence>
<dbReference type="PIRSF" id="PIRSF017082">
    <property type="entry name" value="YflP"/>
    <property type="match status" value="1"/>
</dbReference>
<evidence type="ECO:0000313" key="6">
    <source>
        <dbReference type="Proteomes" id="UP000256862"/>
    </source>
</evidence>
<dbReference type="Gene3D" id="3.40.190.150">
    <property type="entry name" value="Bordetella uptake gene, domain 1"/>
    <property type="match status" value="1"/>
</dbReference>
<evidence type="ECO:0000313" key="7">
    <source>
        <dbReference type="Proteomes" id="UP000623307"/>
    </source>
</evidence>
<dbReference type="Proteomes" id="UP000256862">
    <property type="component" value="Chromosome CO2235"/>
</dbReference>
<dbReference type="PANTHER" id="PTHR42928">
    <property type="entry name" value="TRICARBOXYLATE-BINDING PROTEIN"/>
    <property type="match status" value="1"/>
</dbReference>
<dbReference type="InterPro" id="IPR042100">
    <property type="entry name" value="Bug_dom1"/>
</dbReference>
<reference evidence="6" key="1">
    <citation type="submission" date="2018-01" db="EMBL/GenBank/DDBJ databases">
        <authorList>
            <person name="Gaut B.S."/>
            <person name="Morton B.R."/>
            <person name="Clegg M.T."/>
            <person name="Duvall M.R."/>
        </authorList>
    </citation>
    <scope>NUCLEOTIDE SEQUENCE [LARGE SCALE GENOMIC DNA]</scope>
</reference>
<organism evidence="4 6">
    <name type="scientific">Cupriavidus oxalaticus</name>
    <dbReference type="NCBI Taxonomy" id="96344"/>
    <lineage>
        <taxon>Bacteria</taxon>
        <taxon>Pseudomonadati</taxon>
        <taxon>Pseudomonadota</taxon>
        <taxon>Betaproteobacteria</taxon>
        <taxon>Burkholderiales</taxon>
        <taxon>Burkholderiaceae</taxon>
        <taxon>Cupriavidus</taxon>
    </lineage>
</organism>
<reference evidence="4" key="2">
    <citation type="submission" date="2018-01" db="EMBL/GenBank/DDBJ databases">
        <authorList>
            <person name="Clerissi C."/>
        </authorList>
    </citation>
    <scope>NUCLEOTIDE SEQUENCE</scope>
    <source>
        <strain evidence="4">Cupriavidus oxalaticus LMG 2235</strain>
    </source>
</reference>
<dbReference type="RefSeq" id="WP_063239047.1">
    <property type="nucleotide sequence ID" value="NZ_CP069810.1"/>
</dbReference>
<evidence type="ECO:0000313" key="3">
    <source>
        <dbReference type="EMBL" id="QRQ95832.1"/>
    </source>
</evidence>
<dbReference type="PANTHER" id="PTHR42928:SF5">
    <property type="entry name" value="BLR1237 PROTEIN"/>
    <property type="match status" value="1"/>
</dbReference>
<dbReference type="AlphaFoldDB" id="A0A375FN79"/>
<feature type="chain" id="PRO_5044585571" evidence="2">
    <location>
        <begin position="29"/>
        <end position="329"/>
    </location>
</feature>
<dbReference type="Pfam" id="PF03401">
    <property type="entry name" value="TctC"/>
    <property type="match status" value="1"/>
</dbReference>
<comment type="similarity">
    <text evidence="1">Belongs to the UPF0065 (bug) family.</text>
</comment>